<comment type="caution">
    <text evidence="2">The sequence shown here is derived from an EMBL/GenBank/DDBJ whole genome shotgun (WGS) entry which is preliminary data.</text>
</comment>
<dbReference type="InterPro" id="IPR000719">
    <property type="entry name" value="Prot_kinase_dom"/>
</dbReference>
<feature type="domain" description="Protein kinase" evidence="1">
    <location>
        <begin position="33"/>
        <end position="100"/>
    </location>
</feature>
<evidence type="ECO:0000259" key="1">
    <source>
        <dbReference type="PROSITE" id="PS50011"/>
    </source>
</evidence>
<accession>A0A915ZNA4</accession>
<dbReference type="OrthoDB" id="2327790at2759"/>
<dbReference type="AlphaFoldDB" id="A0A915ZNA4"/>
<name>A0A915ZNA4_9GLOM</name>
<dbReference type="GO" id="GO:0004672">
    <property type="term" value="F:protein kinase activity"/>
    <property type="evidence" value="ECO:0007669"/>
    <property type="project" value="InterPro"/>
</dbReference>
<evidence type="ECO:0000313" key="2">
    <source>
        <dbReference type="EMBL" id="CAB5383627.1"/>
    </source>
</evidence>
<sequence length="100" mass="11967">MASNSNTDTDKSIQWIENGIKNRYLIYYERSEFQNQEFINEGTFYVLYKTNWESFNTVVILKSFKDTCMKEIVNEIQLLYEIHLHANIIKFVGITKRKSK</sequence>
<organism evidence="2 3">
    <name type="scientific">Rhizophagus irregularis</name>
    <dbReference type="NCBI Taxonomy" id="588596"/>
    <lineage>
        <taxon>Eukaryota</taxon>
        <taxon>Fungi</taxon>
        <taxon>Fungi incertae sedis</taxon>
        <taxon>Mucoromycota</taxon>
        <taxon>Glomeromycotina</taxon>
        <taxon>Glomeromycetes</taxon>
        <taxon>Glomerales</taxon>
        <taxon>Glomeraceae</taxon>
        <taxon>Rhizophagus</taxon>
    </lineage>
</organism>
<protein>
    <recommendedName>
        <fullName evidence="1">Protein kinase domain-containing protein</fullName>
    </recommendedName>
</protein>
<dbReference type="GO" id="GO:0005524">
    <property type="term" value="F:ATP binding"/>
    <property type="evidence" value="ECO:0007669"/>
    <property type="project" value="InterPro"/>
</dbReference>
<gene>
    <name evidence="2" type="ORF">CHRIB12_LOCUS18493</name>
</gene>
<dbReference type="EMBL" id="CAGKOT010000049">
    <property type="protein sequence ID" value="CAB5383627.1"/>
    <property type="molecule type" value="Genomic_DNA"/>
</dbReference>
<proteinExistence type="predicted"/>
<dbReference type="Proteomes" id="UP000684084">
    <property type="component" value="Unassembled WGS sequence"/>
</dbReference>
<dbReference type="PROSITE" id="PS50011">
    <property type="entry name" value="PROTEIN_KINASE_DOM"/>
    <property type="match status" value="1"/>
</dbReference>
<reference evidence="2" key="1">
    <citation type="submission" date="2020-05" db="EMBL/GenBank/DDBJ databases">
        <authorList>
            <person name="Rincon C."/>
            <person name="Sanders R I."/>
            <person name="Robbins C."/>
            <person name="Chaturvedi A."/>
        </authorList>
    </citation>
    <scope>NUCLEOTIDE SEQUENCE</scope>
    <source>
        <strain evidence="2">CHB12</strain>
    </source>
</reference>
<evidence type="ECO:0000313" key="3">
    <source>
        <dbReference type="Proteomes" id="UP000684084"/>
    </source>
</evidence>